<feature type="transmembrane region" description="Helical" evidence="1">
    <location>
        <begin position="189"/>
        <end position="207"/>
    </location>
</feature>
<dbReference type="OrthoDB" id="1162022at2"/>
<feature type="transmembrane region" description="Helical" evidence="1">
    <location>
        <begin position="6"/>
        <end position="29"/>
    </location>
</feature>
<keyword evidence="1" id="KW-1133">Transmembrane helix</keyword>
<name>A0A1M6S358_9FLAO</name>
<keyword evidence="3" id="KW-1185">Reference proteome</keyword>
<evidence type="ECO:0008006" key="4">
    <source>
        <dbReference type="Google" id="ProtNLM"/>
    </source>
</evidence>
<accession>A0A1M6S358</accession>
<evidence type="ECO:0000256" key="1">
    <source>
        <dbReference type="SAM" id="Phobius"/>
    </source>
</evidence>
<gene>
    <name evidence="2" type="ORF">SAMN05444267_1003154</name>
</gene>
<dbReference type="STRING" id="1302687.SAMN05444267_1003154"/>
<dbReference type="RefSeq" id="WP_073290819.1">
    <property type="nucleotide sequence ID" value="NZ_FRAV01000003.1"/>
</dbReference>
<keyword evidence="1" id="KW-0812">Transmembrane</keyword>
<proteinExistence type="predicted"/>
<protein>
    <recommendedName>
        <fullName evidence="4">DUF2306 domain-containing protein</fullName>
    </recommendedName>
</protein>
<feature type="transmembrane region" description="Helical" evidence="1">
    <location>
        <begin position="125"/>
        <end position="143"/>
    </location>
</feature>
<feature type="transmembrane region" description="Helical" evidence="1">
    <location>
        <begin position="41"/>
        <end position="61"/>
    </location>
</feature>
<feature type="transmembrane region" description="Helical" evidence="1">
    <location>
        <begin position="67"/>
        <end position="86"/>
    </location>
</feature>
<keyword evidence="1" id="KW-0472">Membrane</keyword>
<dbReference type="AlphaFoldDB" id="A0A1M6S358"/>
<organism evidence="2 3">
    <name type="scientific">Chryseobacterium polytrichastri</name>
    <dbReference type="NCBI Taxonomy" id="1302687"/>
    <lineage>
        <taxon>Bacteria</taxon>
        <taxon>Pseudomonadati</taxon>
        <taxon>Bacteroidota</taxon>
        <taxon>Flavobacteriia</taxon>
        <taxon>Flavobacteriales</taxon>
        <taxon>Weeksellaceae</taxon>
        <taxon>Chryseobacterium group</taxon>
        <taxon>Chryseobacterium</taxon>
    </lineage>
</organism>
<feature type="transmembrane region" description="Helical" evidence="1">
    <location>
        <begin position="98"/>
        <end position="119"/>
    </location>
</feature>
<evidence type="ECO:0000313" key="3">
    <source>
        <dbReference type="Proteomes" id="UP000184364"/>
    </source>
</evidence>
<dbReference type="EMBL" id="FRAV01000003">
    <property type="protein sequence ID" value="SHK39262.1"/>
    <property type="molecule type" value="Genomic_DNA"/>
</dbReference>
<feature type="transmembrane region" description="Helical" evidence="1">
    <location>
        <begin position="164"/>
        <end position="183"/>
    </location>
</feature>
<evidence type="ECO:0000313" key="2">
    <source>
        <dbReference type="EMBL" id="SHK39262.1"/>
    </source>
</evidence>
<dbReference type="Proteomes" id="UP000184364">
    <property type="component" value="Unassembled WGS sequence"/>
</dbReference>
<sequence>MDTLFHTVSIIIHVFCGILALLIGFTLLVKKKGTLFHKKAGLWFAVLMVFIFITGVAGVIIFKRNMFLLVITVLAGYNTYSGIRIVRIKSNVRYWKDIFAMIAAVITTVYFLFYLHSIGFYWDPVIIYSTVGYLFLVILYDISRYFIPKSRYGNLWIYEHSCKMISALSGLLSAFIGTILPHYKPYSQIMPSLLMTLVMIFFVIKLFTMHRQKDPSKNEIFQK</sequence>
<reference evidence="3" key="1">
    <citation type="submission" date="2016-11" db="EMBL/GenBank/DDBJ databases">
        <authorList>
            <person name="Varghese N."/>
            <person name="Submissions S."/>
        </authorList>
    </citation>
    <scope>NUCLEOTIDE SEQUENCE [LARGE SCALE GENOMIC DNA]</scope>
    <source>
        <strain evidence="3">DSM 26899</strain>
    </source>
</reference>